<keyword evidence="2" id="KW-1185">Reference proteome</keyword>
<gene>
    <name evidence="1" type="ORF">BV22DRAFT_1088251</name>
</gene>
<evidence type="ECO:0000313" key="2">
    <source>
        <dbReference type="Proteomes" id="UP000790709"/>
    </source>
</evidence>
<evidence type="ECO:0000313" key="1">
    <source>
        <dbReference type="EMBL" id="KAH7925904.1"/>
    </source>
</evidence>
<sequence length="478" mass="52346">MGPSAKLEFDDSVMGGPESLTLIRRVHLAHSDPSEAERLWNVECSNGRVHTIYLDNGESSGDLSDTLSGLPVQVVDGEGGVLLPSLCHAHIHLDKCFILGQCEPLITGSLAEALQVTNQAKATFPDHPNDLYARATRLVRESVEAGVTSMRAYVEIDTAVDFLCLDVGLTVSREWSEACDVQIVAFAQEALFSHSNAQKPGRNYELLVEAIGRPGVSVVGSAPWVEPSPALAKENITRILALAKENNLHADFHLDYNVDPQIEPMVWYVLDQMRALSWTKATGKRVTLGHATRLGLFTTEEWAKLKLAMEELPLEVVGLPQSDMYMMGRASATGAIPLGGRTLNAPQIWRRHGVHVALSVNNVENAFTPQGSLDPLSLASLGVGVFQVGTENDWRELLRAVTISSKRAIGLGGDNDFRCESEAQDGGNELVPRVGDPADFFVVHEARRWQSTVLNPGFDRTTLYRGKVVARRRADRWN</sequence>
<keyword evidence="1" id="KW-0378">Hydrolase</keyword>
<organism evidence="1 2">
    <name type="scientific">Leucogyrophana mollusca</name>
    <dbReference type="NCBI Taxonomy" id="85980"/>
    <lineage>
        <taxon>Eukaryota</taxon>
        <taxon>Fungi</taxon>
        <taxon>Dikarya</taxon>
        <taxon>Basidiomycota</taxon>
        <taxon>Agaricomycotina</taxon>
        <taxon>Agaricomycetes</taxon>
        <taxon>Agaricomycetidae</taxon>
        <taxon>Boletales</taxon>
        <taxon>Boletales incertae sedis</taxon>
        <taxon>Leucogyrophana</taxon>
    </lineage>
</organism>
<accession>A0ACB8BJK8</accession>
<proteinExistence type="predicted"/>
<protein>
    <submittedName>
        <fullName evidence="1">Metallo-dependent hydrolase</fullName>
    </submittedName>
</protein>
<name>A0ACB8BJK8_9AGAM</name>
<comment type="caution">
    <text evidence="1">The sequence shown here is derived from an EMBL/GenBank/DDBJ whole genome shotgun (WGS) entry which is preliminary data.</text>
</comment>
<reference evidence="1" key="1">
    <citation type="journal article" date="2021" name="New Phytol.">
        <title>Evolutionary innovations through gain and loss of genes in the ectomycorrhizal Boletales.</title>
        <authorList>
            <person name="Wu G."/>
            <person name="Miyauchi S."/>
            <person name="Morin E."/>
            <person name="Kuo A."/>
            <person name="Drula E."/>
            <person name="Varga T."/>
            <person name="Kohler A."/>
            <person name="Feng B."/>
            <person name="Cao Y."/>
            <person name="Lipzen A."/>
            <person name="Daum C."/>
            <person name="Hundley H."/>
            <person name="Pangilinan J."/>
            <person name="Johnson J."/>
            <person name="Barry K."/>
            <person name="LaButti K."/>
            <person name="Ng V."/>
            <person name="Ahrendt S."/>
            <person name="Min B."/>
            <person name="Choi I.G."/>
            <person name="Park H."/>
            <person name="Plett J.M."/>
            <person name="Magnuson J."/>
            <person name="Spatafora J.W."/>
            <person name="Nagy L.G."/>
            <person name="Henrissat B."/>
            <person name="Grigoriev I.V."/>
            <person name="Yang Z.L."/>
            <person name="Xu J."/>
            <person name="Martin F.M."/>
        </authorList>
    </citation>
    <scope>NUCLEOTIDE SEQUENCE</scope>
    <source>
        <strain evidence="1">KUC20120723A-06</strain>
    </source>
</reference>
<dbReference type="EMBL" id="MU266393">
    <property type="protein sequence ID" value="KAH7925904.1"/>
    <property type="molecule type" value="Genomic_DNA"/>
</dbReference>
<feature type="non-terminal residue" evidence="1">
    <location>
        <position position="478"/>
    </location>
</feature>
<dbReference type="Proteomes" id="UP000790709">
    <property type="component" value="Unassembled WGS sequence"/>
</dbReference>